<evidence type="ECO:0000313" key="2">
    <source>
        <dbReference type="Proteomes" id="UP000284842"/>
    </source>
</evidence>
<reference evidence="1 2" key="1">
    <citation type="journal article" date="2018" name="Evol. Lett.">
        <title>Horizontal gene cluster transfer increased hallucinogenic mushroom diversity.</title>
        <authorList>
            <person name="Reynolds H.T."/>
            <person name="Vijayakumar V."/>
            <person name="Gluck-Thaler E."/>
            <person name="Korotkin H.B."/>
            <person name="Matheny P.B."/>
            <person name="Slot J.C."/>
        </authorList>
    </citation>
    <scope>NUCLEOTIDE SEQUENCE [LARGE SCALE GENOMIC DNA]</scope>
    <source>
        <strain evidence="1 2">2629</strain>
    </source>
</reference>
<sequence length="510" mass="58241">MSTPDFPVEIWQHIASFLPPDFVETLFSVNRAFLQIALDTRYRVARVSNFDRYGIQRTLLDQDVRHRARSILIDDDWEKAPVSTRSSEDKKERSGRFRSILAKLSFQQRAHEIPATTTSSEEYYEALVLLVPELKGINEVDLRLYAPQKEQYSLKLRLANVLLETAGSNLTKLSIHIGLEDLHQVFPNNPFLPNLSKFRIVLRASNETPNPESLLLAVVQPFLVNQRDTVHSLELIGAHTVDPSVLLQSLPHFPRLVQLYLSHHIRNGDPEPRQGFTEFMKIHAPQLHDFRYHMRGSPFIHHYPPQWFVDASNATLVDFPRITQLTVSVVPRFVFTSSNMISHIQRYRATLRTLRLQISPLSYTEILDLLECISGSQSLQSVNLLVDCLAPAVLGQFATHLPMLEDLTLNFVHTFVSVFISPFSNPTRSPLEETHPDAIEQLKMWRLVSLSLVPVASRLALLSEVRRAIVRSLPRVRSFCEVDPEEYASAISDPGMHLTGVQAFNFGERY</sequence>
<comment type="caution">
    <text evidence="1">The sequence shown here is derived from an EMBL/GenBank/DDBJ whole genome shotgun (WGS) entry which is preliminary data.</text>
</comment>
<keyword evidence="2" id="KW-1185">Reference proteome</keyword>
<gene>
    <name evidence="1" type="ORF">CVT24_008478</name>
</gene>
<proteinExistence type="predicted"/>
<evidence type="ECO:0008006" key="3">
    <source>
        <dbReference type="Google" id="ProtNLM"/>
    </source>
</evidence>
<accession>A0A409VBU0</accession>
<name>A0A409VBU0_9AGAR</name>
<evidence type="ECO:0000313" key="1">
    <source>
        <dbReference type="EMBL" id="PPQ64468.1"/>
    </source>
</evidence>
<dbReference type="InParanoid" id="A0A409VBU0"/>
<protein>
    <recommendedName>
        <fullName evidence="3">F-box domain-containing protein</fullName>
    </recommendedName>
</protein>
<organism evidence="1 2">
    <name type="scientific">Panaeolus cyanescens</name>
    <dbReference type="NCBI Taxonomy" id="181874"/>
    <lineage>
        <taxon>Eukaryota</taxon>
        <taxon>Fungi</taxon>
        <taxon>Dikarya</taxon>
        <taxon>Basidiomycota</taxon>
        <taxon>Agaricomycotina</taxon>
        <taxon>Agaricomycetes</taxon>
        <taxon>Agaricomycetidae</taxon>
        <taxon>Agaricales</taxon>
        <taxon>Agaricineae</taxon>
        <taxon>Galeropsidaceae</taxon>
        <taxon>Panaeolus</taxon>
    </lineage>
</organism>
<dbReference type="Proteomes" id="UP000284842">
    <property type="component" value="Unassembled WGS sequence"/>
</dbReference>
<dbReference type="Gene3D" id="3.80.10.10">
    <property type="entry name" value="Ribonuclease Inhibitor"/>
    <property type="match status" value="1"/>
</dbReference>
<dbReference type="OrthoDB" id="2997904at2759"/>
<dbReference type="InterPro" id="IPR032675">
    <property type="entry name" value="LRR_dom_sf"/>
</dbReference>
<dbReference type="EMBL" id="NHTK01006086">
    <property type="protein sequence ID" value="PPQ64468.1"/>
    <property type="molecule type" value="Genomic_DNA"/>
</dbReference>
<dbReference type="AlphaFoldDB" id="A0A409VBU0"/>